<evidence type="ECO:0000313" key="1">
    <source>
        <dbReference type="EMBL" id="CAD7406266.1"/>
    </source>
</evidence>
<organism evidence="1">
    <name type="scientific">Timema cristinae</name>
    <name type="common">Walking stick</name>
    <dbReference type="NCBI Taxonomy" id="61476"/>
    <lineage>
        <taxon>Eukaryota</taxon>
        <taxon>Metazoa</taxon>
        <taxon>Ecdysozoa</taxon>
        <taxon>Arthropoda</taxon>
        <taxon>Hexapoda</taxon>
        <taxon>Insecta</taxon>
        <taxon>Pterygota</taxon>
        <taxon>Neoptera</taxon>
        <taxon>Polyneoptera</taxon>
        <taxon>Phasmatodea</taxon>
        <taxon>Timematodea</taxon>
        <taxon>Timematoidea</taxon>
        <taxon>Timematidae</taxon>
        <taxon>Timema</taxon>
    </lineage>
</organism>
<gene>
    <name evidence="1" type="ORF">TCEB3V08_LOCUS8419</name>
</gene>
<accession>A0A7R9D186</accession>
<reference evidence="1" key="1">
    <citation type="submission" date="2020-11" db="EMBL/GenBank/DDBJ databases">
        <authorList>
            <person name="Tran Van P."/>
        </authorList>
    </citation>
    <scope>NUCLEOTIDE SEQUENCE</scope>
</reference>
<protein>
    <submittedName>
        <fullName evidence="1">Uncharacterized protein</fullName>
    </submittedName>
</protein>
<dbReference type="AlphaFoldDB" id="A0A7R9D186"/>
<name>A0A7R9D186_TIMCR</name>
<sequence length="221" mass="23736">MMDHPIQLAANSDDLSGTFPASIPPSETPLHQFVAVEIKRDVAQCNAAVPRLLDFPKATLMPSLIRTYPLGARPGIGRINSEEIHPHLREWKVENHLGKKNTPCTRPGSNSDLLVFNSLVQHESSTLEHAANEPGGYIAADAASPVTRMASPRDLVTAIMTMFRRCRSFCCECAGSSTSLVSMARASFSASLLAVTSVCVMTESRDAHAVSEDGSEDVSGT</sequence>
<dbReference type="EMBL" id="OC319776">
    <property type="protein sequence ID" value="CAD7406266.1"/>
    <property type="molecule type" value="Genomic_DNA"/>
</dbReference>
<proteinExistence type="predicted"/>